<dbReference type="Proteomes" id="UP000541444">
    <property type="component" value="Unassembled WGS sequence"/>
</dbReference>
<evidence type="ECO:0000256" key="1">
    <source>
        <dbReference type="SAM" id="MobiDB-lite"/>
    </source>
</evidence>
<organism evidence="2 3">
    <name type="scientific">Kingdonia uniflora</name>
    <dbReference type="NCBI Taxonomy" id="39325"/>
    <lineage>
        <taxon>Eukaryota</taxon>
        <taxon>Viridiplantae</taxon>
        <taxon>Streptophyta</taxon>
        <taxon>Embryophyta</taxon>
        <taxon>Tracheophyta</taxon>
        <taxon>Spermatophyta</taxon>
        <taxon>Magnoliopsida</taxon>
        <taxon>Ranunculales</taxon>
        <taxon>Circaeasteraceae</taxon>
        <taxon>Kingdonia</taxon>
    </lineage>
</organism>
<evidence type="ECO:0000313" key="3">
    <source>
        <dbReference type="Proteomes" id="UP000541444"/>
    </source>
</evidence>
<accession>A0A7J7MH01</accession>
<reference evidence="2 3" key="1">
    <citation type="journal article" date="2020" name="IScience">
        <title>Genome Sequencing of the Endangered Kingdonia uniflora (Circaeasteraceae, Ranunculales) Reveals Potential Mechanisms of Evolutionary Specialization.</title>
        <authorList>
            <person name="Sun Y."/>
            <person name="Deng T."/>
            <person name="Zhang A."/>
            <person name="Moore M.J."/>
            <person name="Landis J.B."/>
            <person name="Lin N."/>
            <person name="Zhang H."/>
            <person name="Zhang X."/>
            <person name="Huang J."/>
            <person name="Zhang X."/>
            <person name="Sun H."/>
            <person name="Wang H."/>
        </authorList>
    </citation>
    <scope>NUCLEOTIDE SEQUENCE [LARGE SCALE GENOMIC DNA]</scope>
    <source>
        <strain evidence="2">TB1705</strain>
        <tissue evidence="2">Leaf</tissue>
    </source>
</reference>
<evidence type="ECO:0000313" key="2">
    <source>
        <dbReference type="EMBL" id="KAF6154070.1"/>
    </source>
</evidence>
<feature type="compositionally biased region" description="Basic and acidic residues" evidence="1">
    <location>
        <begin position="15"/>
        <end position="27"/>
    </location>
</feature>
<dbReference type="EMBL" id="JACGCM010001530">
    <property type="protein sequence ID" value="KAF6154070.1"/>
    <property type="molecule type" value="Genomic_DNA"/>
</dbReference>
<dbReference type="AlphaFoldDB" id="A0A7J7MH01"/>
<feature type="region of interest" description="Disordered" evidence="1">
    <location>
        <begin position="44"/>
        <end position="67"/>
    </location>
</feature>
<comment type="caution">
    <text evidence="2">The sequence shown here is derived from an EMBL/GenBank/DDBJ whole genome shotgun (WGS) entry which is preliminary data.</text>
</comment>
<keyword evidence="3" id="KW-1185">Reference proteome</keyword>
<feature type="compositionally biased region" description="Low complexity" evidence="1">
    <location>
        <begin position="44"/>
        <end position="53"/>
    </location>
</feature>
<proteinExistence type="predicted"/>
<protein>
    <submittedName>
        <fullName evidence="2">Uncharacterized protein</fullName>
    </submittedName>
</protein>
<name>A0A7J7MH01_9MAGN</name>
<sequence>MKEKVPPTASNRRKRELDREDPKDPKFGDLVTYKIKRKNVETTTVVPPNTVEEYPTNTVEQSPQNTAKTTNEGAFKHRGAHIEDDGDVNINSVGENCEDSSKRNSVGEAVANNDEVGPIDSSLLRSFKFHKARSIALGQGFKALKAGGTGISLSLKKLRNHYAYKLEKVLSDGTATKAKMKGLTTKSVDRAYMLYILGSFLFPTKKGTDTTICLVTIDLAADDDDEMFGIHQKNQAPQSNEDGDTPVDNYEAGSEQYHASASECNLLRESIDQMKEDMQLKRILDEQCALTYADLPAQLDVKRKKLINAKEMKKSLEVNNNEWEVWRQSLKKALTSKGMGDMGDPTFKELFGQNERFFIIAQQGSKGDYQEDLVSTAVTLKNVIIARREKMAKKKKLQELLFQPWTKYLVDICGVEINDNNSGFRVTAAI</sequence>
<gene>
    <name evidence="2" type="ORF">GIB67_018992</name>
</gene>
<feature type="compositionally biased region" description="Polar residues" evidence="1">
    <location>
        <begin position="55"/>
        <end position="67"/>
    </location>
</feature>
<feature type="region of interest" description="Disordered" evidence="1">
    <location>
        <begin position="1"/>
        <end position="28"/>
    </location>
</feature>